<comment type="caution">
    <text evidence="9">The sequence shown here is derived from an EMBL/GenBank/DDBJ whole genome shotgun (WGS) entry which is preliminary data.</text>
</comment>
<dbReference type="AlphaFoldDB" id="A0A6L2Q170"/>
<evidence type="ECO:0000256" key="3">
    <source>
        <dbReference type="ARBA" id="ARBA00022737"/>
    </source>
</evidence>
<dbReference type="GO" id="GO:0008270">
    <property type="term" value="F:zinc ion binding"/>
    <property type="evidence" value="ECO:0007669"/>
    <property type="project" value="UniProtKB-KW"/>
</dbReference>
<keyword evidence="6" id="KW-0539">Nucleus</keyword>
<dbReference type="InterPro" id="IPR036236">
    <property type="entry name" value="Znf_C2H2_sf"/>
</dbReference>
<evidence type="ECO:0000313" key="9">
    <source>
        <dbReference type="EMBL" id="GFG38621.1"/>
    </source>
</evidence>
<dbReference type="PANTHER" id="PTHR23235">
    <property type="entry name" value="KRUEPPEL-LIKE TRANSCRIPTION FACTOR"/>
    <property type="match status" value="1"/>
</dbReference>
<evidence type="ECO:0000313" key="10">
    <source>
        <dbReference type="Proteomes" id="UP000502823"/>
    </source>
</evidence>
<dbReference type="FunFam" id="3.30.160.60:FF:000624">
    <property type="entry name" value="zinc finger protein 697"/>
    <property type="match status" value="1"/>
</dbReference>
<dbReference type="PROSITE" id="PS00028">
    <property type="entry name" value="ZINC_FINGER_C2H2_1"/>
    <property type="match status" value="3"/>
</dbReference>
<gene>
    <name evidence="9" type="ORF">Cfor_01659</name>
</gene>
<dbReference type="FunFam" id="3.30.160.60:FF:000125">
    <property type="entry name" value="Putative zinc finger protein 143"/>
    <property type="match status" value="1"/>
</dbReference>
<organism evidence="9 10">
    <name type="scientific">Coptotermes formosanus</name>
    <name type="common">Formosan subterranean termite</name>
    <dbReference type="NCBI Taxonomy" id="36987"/>
    <lineage>
        <taxon>Eukaryota</taxon>
        <taxon>Metazoa</taxon>
        <taxon>Ecdysozoa</taxon>
        <taxon>Arthropoda</taxon>
        <taxon>Hexapoda</taxon>
        <taxon>Insecta</taxon>
        <taxon>Pterygota</taxon>
        <taxon>Neoptera</taxon>
        <taxon>Polyneoptera</taxon>
        <taxon>Dictyoptera</taxon>
        <taxon>Blattodea</taxon>
        <taxon>Blattoidea</taxon>
        <taxon>Termitoidae</taxon>
        <taxon>Rhinotermitidae</taxon>
        <taxon>Coptotermes</taxon>
    </lineage>
</organism>
<evidence type="ECO:0000256" key="5">
    <source>
        <dbReference type="ARBA" id="ARBA00022833"/>
    </source>
</evidence>
<keyword evidence="4 7" id="KW-0863">Zinc-finger</keyword>
<keyword evidence="2" id="KW-0479">Metal-binding</keyword>
<keyword evidence="3" id="KW-0677">Repeat</keyword>
<keyword evidence="5" id="KW-0862">Zinc</keyword>
<evidence type="ECO:0000256" key="2">
    <source>
        <dbReference type="ARBA" id="ARBA00022723"/>
    </source>
</evidence>
<dbReference type="Gene3D" id="3.30.160.60">
    <property type="entry name" value="Classic Zinc Finger"/>
    <property type="match status" value="3"/>
</dbReference>
<evidence type="ECO:0000256" key="1">
    <source>
        <dbReference type="ARBA" id="ARBA00004123"/>
    </source>
</evidence>
<protein>
    <recommendedName>
        <fullName evidence="8">C2H2-type domain-containing protein</fullName>
    </recommendedName>
</protein>
<dbReference type="OrthoDB" id="4748970at2759"/>
<comment type="subcellular location">
    <subcellularLocation>
        <location evidence="1">Nucleus</location>
    </subcellularLocation>
</comment>
<name>A0A6L2Q170_COPFO</name>
<proteinExistence type="predicted"/>
<evidence type="ECO:0000256" key="4">
    <source>
        <dbReference type="ARBA" id="ARBA00022771"/>
    </source>
</evidence>
<accession>A0A6L2Q170</accession>
<evidence type="ECO:0000259" key="8">
    <source>
        <dbReference type="PROSITE" id="PS50157"/>
    </source>
</evidence>
<sequence>MAQETPDAAAQEMEDLWWDGNFFPELAGTATTPTQCLPARTMYCTDQCSEYLKESAEQLQYTPQTSPIVVLGVNLSSLGDDFSWLPSIDEGHSEIYATQNTADDHGCKYEYGQTDNQCSFINAASAALASHDYTIRNLQPPAKGCFYPYTGCDTSMETLTPLLYSLPPLLTPVTTPESNYIPFPVTSSSPSAACPISPVLNSVPHPIYVEGAVTPSCPQNPVTPTKFHIEDKSFHCTFNGCKKIYAKSSHLKAHLRRHTGEKPFVCTWAGCKWRFSRSDELSRHRRSHSGVKPYQCPTCEKGFSRSDHLAKHLKVHSRQRWVSYNGKGVVHIRRERRKSISISRV</sequence>
<keyword evidence="10" id="KW-1185">Reference proteome</keyword>
<dbReference type="EMBL" id="BLKM01012994">
    <property type="protein sequence ID" value="GFG38621.1"/>
    <property type="molecule type" value="Genomic_DNA"/>
</dbReference>
<dbReference type="Pfam" id="PF00096">
    <property type="entry name" value="zf-C2H2"/>
    <property type="match status" value="3"/>
</dbReference>
<dbReference type="SUPFAM" id="SSF57667">
    <property type="entry name" value="beta-beta-alpha zinc fingers"/>
    <property type="match status" value="2"/>
</dbReference>
<dbReference type="GO" id="GO:0000978">
    <property type="term" value="F:RNA polymerase II cis-regulatory region sequence-specific DNA binding"/>
    <property type="evidence" value="ECO:0007669"/>
    <property type="project" value="TreeGrafter"/>
</dbReference>
<feature type="domain" description="C2H2-type" evidence="8">
    <location>
        <begin position="234"/>
        <end position="263"/>
    </location>
</feature>
<dbReference type="GO" id="GO:0000981">
    <property type="term" value="F:DNA-binding transcription factor activity, RNA polymerase II-specific"/>
    <property type="evidence" value="ECO:0007669"/>
    <property type="project" value="TreeGrafter"/>
</dbReference>
<feature type="domain" description="C2H2-type" evidence="8">
    <location>
        <begin position="264"/>
        <end position="293"/>
    </location>
</feature>
<dbReference type="PANTHER" id="PTHR23235:SF120">
    <property type="entry name" value="KRUPPEL-LIKE FACTOR 15"/>
    <property type="match status" value="1"/>
</dbReference>
<reference evidence="10" key="1">
    <citation type="submission" date="2020-01" db="EMBL/GenBank/DDBJ databases">
        <title>Draft genome sequence of the Termite Coptotermes fromosanus.</title>
        <authorList>
            <person name="Itakura S."/>
            <person name="Yosikawa Y."/>
            <person name="Umezawa K."/>
        </authorList>
    </citation>
    <scope>NUCLEOTIDE SEQUENCE [LARGE SCALE GENOMIC DNA]</scope>
</reference>
<dbReference type="FunFam" id="3.30.160.60:FF:000018">
    <property type="entry name" value="Krueppel-like factor 15"/>
    <property type="match status" value="1"/>
</dbReference>
<dbReference type="GO" id="GO:0005634">
    <property type="term" value="C:nucleus"/>
    <property type="evidence" value="ECO:0007669"/>
    <property type="project" value="UniProtKB-SubCell"/>
</dbReference>
<dbReference type="InterPro" id="IPR013087">
    <property type="entry name" value="Znf_C2H2_type"/>
</dbReference>
<evidence type="ECO:0000256" key="7">
    <source>
        <dbReference type="PROSITE-ProRule" id="PRU00042"/>
    </source>
</evidence>
<dbReference type="PROSITE" id="PS50157">
    <property type="entry name" value="ZINC_FINGER_C2H2_2"/>
    <property type="match status" value="3"/>
</dbReference>
<feature type="domain" description="C2H2-type" evidence="8">
    <location>
        <begin position="294"/>
        <end position="321"/>
    </location>
</feature>
<evidence type="ECO:0000256" key="6">
    <source>
        <dbReference type="ARBA" id="ARBA00023242"/>
    </source>
</evidence>
<dbReference type="SMART" id="SM00355">
    <property type="entry name" value="ZnF_C2H2"/>
    <property type="match status" value="3"/>
</dbReference>
<dbReference type="InParanoid" id="A0A6L2Q170"/>
<dbReference type="Proteomes" id="UP000502823">
    <property type="component" value="Unassembled WGS sequence"/>
</dbReference>